<organism evidence="3 4">
    <name type="scientific">Nocardioides ganghwensis</name>
    <dbReference type="NCBI Taxonomy" id="252230"/>
    <lineage>
        <taxon>Bacteria</taxon>
        <taxon>Bacillati</taxon>
        <taxon>Actinomycetota</taxon>
        <taxon>Actinomycetes</taxon>
        <taxon>Propionibacteriales</taxon>
        <taxon>Nocardioidaceae</taxon>
        <taxon>Nocardioides</taxon>
    </lineage>
</organism>
<proteinExistence type="predicted"/>
<feature type="chain" id="PRO_5020351528" description="Septum formation-related domain-containing protein" evidence="1">
    <location>
        <begin position="29"/>
        <end position="244"/>
    </location>
</feature>
<sequence length="244" mass="26585">MTRRLGLSAAVAALVAATLATGTGPANAADPTYGAPVVGQCFDMDVEELAANSYVEAPVDCAGTHTARTIVVAQLPADLTYDRFAPLTRFALKTCFPEQRKVLRTSMLGMRLSAYNIGYFIPTPEQQAAGARWLRCDLVLGGASLEPLPAKLALGKPPYKKSVSRCLTGRDFRLTVCSDKHTFRATAAIKVKASRYPSEKAWKRIGTQRCRSAVTSRSYRFGWPSKAAWKSGDRALICYSKTRR</sequence>
<evidence type="ECO:0000313" key="3">
    <source>
        <dbReference type="EMBL" id="RYB97405.1"/>
    </source>
</evidence>
<keyword evidence="1" id="KW-0732">Signal</keyword>
<protein>
    <recommendedName>
        <fullName evidence="2">Septum formation-related domain-containing protein</fullName>
    </recommendedName>
</protein>
<gene>
    <name evidence="3" type="ORF">EUA07_19965</name>
</gene>
<dbReference type="InterPro" id="IPR026004">
    <property type="entry name" value="Septum_form"/>
</dbReference>
<reference evidence="3 4" key="1">
    <citation type="submission" date="2019-01" db="EMBL/GenBank/DDBJ databases">
        <title>Novel species of Nocardioides.</title>
        <authorList>
            <person name="Liu Q."/>
            <person name="Xin Y.-H."/>
        </authorList>
    </citation>
    <scope>NUCLEOTIDE SEQUENCE [LARGE SCALE GENOMIC DNA]</scope>
    <source>
        <strain evidence="3 4">CGMCC 4.6875</strain>
    </source>
</reference>
<comment type="caution">
    <text evidence="3">The sequence shown here is derived from an EMBL/GenBank/DDBJ whole genome shotgun (WGS) entry which is preliminary data.</text>
</comment>
<evidence type="ECO:0000313" key="4">
    <source>
        <dbReference type="Proteomes" id="UP000293291"/>
    </source>
</evidence>
<evidence type="ECO:0000259" key="2">
    <source>
        <dbReference type="Pfam" id="PF13845"/>
    </source>
</evidence>
<dbReference type="AlphaFoldDB" id="A0A4Q2S6A6"/>
<feature type="domain" description="Septum formation-related" evidence="2">
    <location>
        <begin position="113"/>
        <end position="215"/>
    </location>
</feature>
<accession>A0A4Q2S6A6</accession>
<dbReference type="Pfam" id="PF13845">
    <property type="entry name" value="Septum_form"/>
    <property type="match status" value="1"/>
</dbReference>
<dbReference type="EMBL" id="SDWU01000030">
    <property type="protein sequence ID" value="RYB97405.1"/>
    <property type="molecule type" value="Genomic_DNA"/>
</dbReference>
<name>A0A4Q2S6A6_9ACTN</name>
<dbReference type="OrthoDB" id="3784330at2"/>
<keyword evidence="4" id="KW-1185">Reference proteome</keyword>
<feature type="signal peptide" evidence="1">
    <location>
        <begin position="1"/>
        <end position="28"/>
    </location>
</feature>
<evidence type="ECO:0000256" key="1">
    <source>
        <dbReference type="SAM" id="SignalP"/>
    </source>
</evidence>
<dbReference type="RefSeq" id="WP_129456946.1">
    <property type="nucleotide sequence ID" value="NZ_JACXYX010000025.1"/>
</dbReference>
<dbReference type="Proteomes" id="UP000293291">
    <property type="component" value="Unassembled WGS sequence"/>
</dbReference>